<dbReference type="PANTHER" id="PTHR33050:SF7">
    <property type="entry name" value="RIBONUCLEASE H"/>
    <property type="match status" value="1"/>
</dbReference>
<dbReference type="Proteomes" id="UP000324800">
    <property type="component" value="Unassembled WGS sequence"/>
</dbReference>
<proteinExistence type="predicted"/>
<name>A0A5J4WPI5_9EUKA</name>
<feature type="compositionally biased region" description="Polar residues" evidence="1">
    <location>
        <begin position="365"/>
        <end position="379"/>
    </location>
</feature>
<gene>
    <name evidence="2" type="ORF">EZS28_007955</name>
</gene>
<sequence length="415" mass="46304">RNNWRLQSQWIPGVQNTIADKLSRGTDGSDFSIKQEIFDLICLTLELNPEIDAFATDNNAKTEKYISWKKELLAIATDAMKQNRSNQVVYYMFPPIPLINRVVGKIIQDKAKVLLITPDWNTLLSLTDLERIANKSIKLHKIKDCCEESPLLVAAKANLPPGSLRTWLNKWFQWCKVNQQDPFTTNPAVLANAMAQRASQDEIRSAIFNMSSAVSTIIGLHTALTIQAIKLLCSLGCKLIKGILEYECARLATQLDSVIGKMAKQLKLNISDSHFVGGPAVPLFVNQASNGTLTAVLISQLVKRTMKLAGINTDYFMRYNAKASGISTRYQEGQSISDVANQSRLSQKSGVLQKHYLKPLQKIKQQTNYTNVSSSQYSHSPREARPVINTSRHSPERSASVDTDETNEANDPPQK</sequence>
<protein>
    <submittedName>
        <fullName evidence="2">Uncharacterized protein</fullName>
    </submittedName>
</protein>
<evidence type="ECO:0000313" key="2">
    <source>
        <dbReference type="EMBL" id="KAA6396516.1"/>
    </source>
</evidence>
<evidence type="ECO:0000313" key="3">
    <source>
        <dbReference type="Proteomes" id="UP000324800"/>
    </source>
</evidence>
<dbReference type="InterPro" id="IPR052055">
    <property type="entry name" value="Hepadnavirus_pol/RT"/>
</dbReference>
<organism evidence="2 3">
    <name type="scientific">Streblomastix strix</name>
    <dbReference type="NCBI Taxonomy" id="222440"/>
    <lineage>
        <taxon>Eukaryota</taxon>
        <taxon>Metamonada</taxon>
        <taxon>Preaxostyla</taxon>
        <taxon>Oxymonadida</taxon>
        <taxon>Streblomastigidae</taxon>
        <taxon>Streblomastix</taxon>
    </lineage>
</organism>
<accession>A0A5J4WPI5</accession>
<evidence type="ECO:0000256" key="1">
    <source>
        <dbReference type="SAM" id="MobiDB-lite"/>
    </source>
</evidence>
<dbReference type="EMBL" id="SNRW01001406">
    <property type="protein sequence ID" value="KAA6396516.1"/>
    <property type="molecule type" value="Genomic_DNA"/>
</dbReference>
<dbReference type="PANTHER" id="PTHR33050">
    <property type="entry name" value="REVERSE TRANSCRIPTASE DOMAIN-CONTAINING PROTEIN"/>
    <property type="match status" value="1"/>
</dbReference>
<reference evidence="2 3" key="1">
    <citation type="submission" date="2019-03" db="EMBL/GenBank/DDBJ databases">
        <title>Single cell metagenomics reveals metabolic interactions within the superorganism composed of flagellate Streblomastix strix and complex community of Bacteroidetes bacteria on its surface.</title>
        <authorList>
            <person name="Treitli S.C."/>
            <person name="Kolisko M."/>
            <person name="Husnik F."/>
            <person name="Keeling P."/>
            <person name="Hampl V."/>
        </authorList>
    </citation>
    <scope>NUCLEOTIDE SEQUENCE [LARGE SCALE GENOMIC DNA]</scope>
    <source>
        <strain evidence="2">ST1C</strain>
    </source>
</reference>
<feature type="non-terminal residue" evidence="2">
    <location>
        <position position="1"/>
    </location>
</feature>
<comment type="caution">
    <text evidence="2">The sequence shown here is derived from an EMBL/GenBank/DDBJ whole genome shotgun (WGS) entry which is preliminary data.</text>
</comment>
<feature type="region of interest" description="Disordered" evidence="1">
    <location>
        <begin position="365"/>
        <end position="415"/>
    </location>
</feature>
<dbReference type="AlphaFoldDB" id="A0A5J4WPI5"/>
<dbReference type="OrthoDB" id="2897838at2759"/>